<comment type="similarity">
    <text evidence="1">Belongs to the TRAFAC class translation factor GTPase superfamily. Classic translation factor GTPase family. LepA subfamily.</text>
</comment>
<dbReference type="Gene3D" id="3.30.70.2570">
    <property type="entry name" value="Elongation factor 4, C-terminal domain"/>
    <property type="match status" value="1"/>
</dbReference>
<evidence type="ECO:0000256" key="2">
    <source>
        <dbReference type="ARBA" id="ARBA00022741"/>
    </source>
</evidence>
<keyword evidence="2 8" id="KW-0547">Nucleotide-binding</keyword>
<dbReference type="InterPro" id="IPR006297">
    <property type="entry name" value="EF-4"/>
</dbReference>
<keyword evidence="5 8" id="KW-0496">Mitochondrion</keyword>
<dbReference type="PANTHER" id="PTHR43512:SF7">
    <property type="entry name" value="TRANSLATION FACTOR GUF1, MITOCHONDRIAL"/>
    <property type="match status" value="1"/>
</dbReference>
<feature type="binding site" evidence="8">
    <location>
        <begin position="137"/>
        <end position="141"/>
    </location>
    <ligand>
        <name>GTP</name>
        <dbReference type="ChEBI" id="CHEBI:37565"/>
    </ligand>
</feature>
<evidence type="ECO:0000256" key="8">
    <source>
        <dbReference type="HAMAP-Rule" id="MF_03137"/>
    </source>
</evidence>
<dbReference type="PRINTS" id="PR00315">
    <property type="entry name" value="ELONGATNFCT"/>
</dbReference>
<dbReference type="NCBIfam" id="TIGR00231">
    <property type="entry name" value="small_GTP"/>
    <property type="match status" value="1"/>
</dbReference>
<dbReference type="AlphaFoldDB" id="A0A8W8LC91"/>
<dbReference type="FunFam" id="3.40.50.300:FF:000078">
    <property type="entry name" value="Elongation factor 4"/>
    <property type="match status" value="1"/>
</dbReference>
<dbReference type="GO" id="GO:0045727">
    <property type="term" value="P:positive regulation of translation"/>
    <property type="evidence" value="ECO:0007669"/>
    <property type="project" value="UniProtKB-UniRule"/>
</dbReference>
<comment type="similarity">
    <text evidence="8">Belongs to the GTP-binding elongation factor family. LepA subfamily.</text>
</comment>
<dbReference type="GO" id="GO:0005525">
    <property type="term" value="F:GTP binding"/>
    <property type="evidence" value="ECO:0007669"/>
    <property type="project" value="UniProtKB-UniRule"/>
</dbReference>
<evidence type="ECO:0000256" key="1">
    <source>
        <dbReference type="ARBA" id="ARBA00005454"/>
    </source>
</evidence>
<dbReference type="InterPro" id="IPR000795">
    <property type="entry name" value="T_Tr_GTP-bd_dom"/>
</dbReference>
<keyword evidence="8" id="KW-0648">Protein biosynthesis</keyword>
<keyword evidence="3 8" id="KW-0999">Mitochondrion inner membrane</keyword>
<keyword evidence="11" id="KW-1185">Reference proteome</keyword>
<feature type="domain" description="Tr-type G" evidence="9">
    <location>
        <begin position="63"/>
        <end position="244"/>
    </location>
</feature>
<dbReference type="OMA" id="QVKCDEN"/>
<comment type="catalytic activity">
    <reaction evidence="8">
        <text>GTP + H2O = GDP + phosphate + H(+)</text>
        <dbReference type="Rhea" id="RHEA:19669"/>
        <dbReference type="ChEBI" id="CHEBI:15377"/>
        <dbReference type="ChEBI" id="CHEBI:15378"/>
        <dbReference type="ChEBI" id="CHEBI:37565"/>
        <dbReference type="ChEBI" id="CHEBI:43474"/>
        <dbReference type="ChEBI" id="CHEBI:58189"/>
        <dbReference type="EC" id="3.6.5.n1"/>
    </reaction>
</comment>
<dbReference type="Gene3D" id="2.40.30.10">
    <property type="entry name" value="Translation factors"/>
    <property type="match status" value="1"/>
</dbReference>
<dbReference type="InterPro" id="IPR009000">
    <property type="entry name" value="Transl_B-barrel_sf"/>
</dbReference>
<dbReference type="HAMAP" id="MF_00071">
    <property type="entry name" value="LepA"/>
    <property type="match status" value="1"/>
</dbReference>
<dbReference type="GO" id="GO:0005743">
    <property type="term" value="C:mitochondrial inner membrane"/>
    <property type="evidence" value="ECO:0007669"/>
    <property type="project" value="UniProtKB-SubCell"/>
</dbReference>
<organism evidence="10 11">
    <name type="scientific">Magallana gigas</name>
    <name type="common">Pacific oyster</name>
    <name type="synonym">Crassostrea gigas</name>
    <dbReference type="NCBI Taxonomy" id="29159"/>
    <lineage>
        <taxon>Eukaryota</taxon>
        <taxon>Metazoa</taxon>
        <taxon>Spiralia</taxon>
        <taxon>Lophotrochozoa</taxon>
        <taxon>Mollusca</taxon>
        <taxon>Bivalvia</taxon>
        <taxon>Autobranchia</taxon>
        <taxon>Pteriomorphia</taxon>
        <taxon>Ostreida</taxon>
        <taxon>Ostreoidea</taxon>
        <taxon>Ostreidae</taxon>
        <taxon>Magallana</taxon>
    </lineage>
</organism>
<evidence type="ECO:0000256" key="5">
    <source>
        <dbReference type="ARBA" id="ARBA00023128"/>
    </source>
</evidence>
<evidence type="ECO:0000256" key="3">
    <source>
        <dbReference type="ARBA" id="ARBA00022792"/>
    </source>
</evidence>
<comment type="subcellular location">
    <subcellularLocation>
        <location evidence="8">Mitochondrion inner membrane</location>
        <topology evidence="8">Peripheral membrane protein</topology>
        <orientation evidence="8">Matrix side</orientation>
    </subcellularLocation>
</comment>
<dbReference type="Pfam" id="PF06421">
    <property type="entry name" value="LepA_C"/>
    <property type="match status" value="1"/>
</dbReference>
<dbReference type="Gene3D" id="3.40.50.300">
    <property type="entry name" value="P-loop containing nucleotide triphosphate hydrolases"/>
    <property type="match status" value="1"/>
</dbReference>
<dbReference type="SMART" id="SM00838">
    <property type="entry name" value="EFG_C"/>
    <property type="match status" value="1"/>
</dbReference>
<keyword evidence="6 8" id="KW-0342">GTP-binding</keyword>
<dbReference type="CDD" id="cd16260">
    <property type="entry name" value="EF4_III"/>
    <property type="match status" value="1"/>
</dbReference>
<dbReference type="GO" id="GO:0003924">
    <property type="term" value="F:GTPase activity"/>
    <property type="evidence" value="ECO:0007669"/>
    <property type="project" value="UniProtKB-UniRule"/>
</dbReference>
<evidence type="ECO:0000259" key="9">
    <source>
        <dbReference type="PROSITE" id="PS51722"/>
    </source>
</evidence>
<dbReference type="PANTHER" id="PTHR43512">
    <property type="entry name" value="TRANSLATION FACTOR GUF1-RELATED"/>
    <property type="match status" value="1"/>
</dbReference>
<dbReference type="InterPro" id="IPR038363">
    <property type="entry name" value="LepA_C_sf"/>
</dbReference>
<dbReference type="CDD" id="cd01890">
    <property type="entry name" value="LepA"/>
    <property type="match status" value="1"/>
</dbReference>
<dbReference type="InterPro" id="IPR005225">
    <property type="entry name" value="Small_GTP-bd"/>
</dbReference>
<keyword evidence="7 8" id="KW-0472">Membrane</keyword>
<dbReference type="GO" id="GO:0006412">
    <property type="term" value="P:translation"/>
    <property type="evidence" value="ECO:0007669"/>
    <property type="project" value="UniProtKB-KW"/>
</dbReference>
<comment type="function">
    <text evidence="8">Promotes mitochondrial protein synthesis. May act as a fidelity factor of the translation reaction, by catalyzing a one-codon backward translocation of tRNAs on improperly translocated ribosomes. Binds to mitochondrial ribosomes in a GTP-dependent manner.</text>
</comment>
<dbReference type="InterPro" id="IPR035647">
    <property type="entry name" value="EFG_III/V"/>
</dbReference>
<dbReference type="OrthoDB" id="1074at2759"/>
<feature type="binding site" evidence="8">
    <location>
        <begin position="72"/>
        <end position="79"/>
    </location>
    <ligand>
        <name>GTP</name>
        <dbReference type="ChEBI" id="CHEBI:37565"/>
    </ligand>
</feature>
<dbReference type="EC" id="3.6.5.n1" evidence="8"/>
<dbReference type="InterPro" id="IPR035654">
    <property type="entry name" value="LepA_IV"/>
</dbReference>
<keyword evidence="4 8" id="KW-0378">Hydrolase</keyword>
<dbReference type="InterPro" id="IPR013842">
    <property type="entry name" value="LepA_CTD"/>
</dbReference>
<evidence type="ECO:0000256" key="6">
    <source>
        <dbReference type="ARBA" id="ARBA00023134"/>
    </source>
</evidence>
<evidence type="ECO:0000256" key="7">
    <source>
        <dbReference type="ARBA" id="ARBA00023136"/>
    </source>
</evidence>
<dbReference type="Proteomes" id="UP000005408">
    <property type="component" value="Unassembled WGS sequence"/>
</dbReference>
<dbReference type="PROSITE" id="PS51722">
    <property type="entry name" value="G_TR_2"/>
    <property type="match status" value="1"/>
</dbReference>
<protein>
    <recommendedName>
        <fullName evidence="8">Translation factor GUF1 homolog, mitochondrial</fullName>
        <ecNumber evidence="8">3.6.5.n1</ecNumber>
    </recommendedName>
    <alternativeName>
        <fullName evidence="8">Elongation factor 4 homolog</fullName>
        <shortName evidence="8">EF-4</shortName>
    </alternativeName>
    <alternativeName>
        <fullName evidence="8">GTPase GUF1 homolog</fullName>
    </alternativeName>
    <alternativeName>
        <fullName evidence="8">Ribosomal back-translocase</fullName>
    </alternativeName>
</protein>
<dbReference type="Pfam" id="PF00009">
    <property type="entry name" value="GTP_EFTU"/>
    <property type="match status" value="1"/>
</dbReference>
<dbReference type="EnsemblMetazoa" id="G27339.2">
    <property type="protein sequence ID" value="G27339.2:cds"/>
    <property type="gene ID" value="G27339"/>
</dbReference>
<accession>A0A8W8LC91</accession>
<dbReference type="SUPFAM" id="SSF50447">
    <property type="entry name" value="Translation proteins"/>
    <property type="match status" value="1"/>
</dbReference>
<dbReference type="Gene3D" id="3.30.70.240">
    <property type="match status" value="1"/>
</dbReference>
<dbReference type="InterPro" id="IPR031157">
    <property type="entry name" value="G_TR_CS"/>
</dbReference>
<dbReference type="GO" id="GO:0005759">
    <property type="term" value="C:mitochondrial matrix"/>
    <property type="evidence" value="ECO:0007669"/>
    <property type="project" value="UniProtKB-UniRule"/>
</dbReference>
<evidence type="ECO:0000313" key="11">
    <source>
        <dbReference type="Proteomes" id="UP000005408"/>
    </source>
</evidence>
<feature type="binding site" evidence="8">
    <location>
        <begin position="191"/>
        <end position="194"/>
    </location>
    <ligand>
        <name>GTP</name>
        <dbReference type="ChEBI" id="CHEBI:37565"/>
    </ligand>
</feature>
<dbReference type="GO" id="GO:0097177">
    <property type="term" value="F:mitochondrial ribosome binding"/>
    <property type="evidence" value="ECO:0007669"/>
    <property type="project" value="TreeGrafter"/>
</dbReference>
<dbReference type="CDD" id="cd03709">
    <property type="entry name" value="lepA_C"/>
    <property type="match status" value="1"/>
</dbReference>
<dbReference type="InterPro" id="IPR000640">
    <property type="entry name" value="EFG_V-like"/>
</dbReference>
<dbReference type="SUPFAM" id="SSF54980">
    <property type="entry name" value="EF-G C-terminal domain-like"/>
    <property type="match status" value="2"/>
</dbReference>
<reference evidence="10" key="1">
    <citation type="submission" date="2022-08" db="UniProtKB">
        <authorList>
            <consortium name="EnsemblMetazoa"/>
        </authorList>
    </citation>
    <scope>IDENTIFICATION</scope>
    <source>
        <strain evidence="10">05x7-T-G4-1.051#20</strain>
    </source>
</reference>
<dbReference type="FunFam" id="3.30.70.240:FF:000007">
    <property type="entry name" value="Translation factor GUF1, mitochondrial"/>
    <property type="match status" value="1"/>
</dbReference>
<dbReference type="NCBIfam" id="TIGR01393">
    <property type="entry name" value="lepA"/>
    <property type="match status" value="1"/>
</dbReference>
<dbReference type="SUPFAM" id="SSF52540">
    <property type="entry name" value="P-loop containing nucleoside triphosphate hydrolases"/>
    <property type="match status" value="1"/>
</dbReference>
<dbReference type="PROSITE" id="PS00301">
    <property type="entry name" value="G_TR_1"/>
    <property type="match status" value="1"/>
</dbReference>
<dbReference type="FunFam" id="3.30.70.870:FF:000004">
    <property type="entry name" value="Translation factor GUF1, mitochondrial"/>
    <property type="match status" value="1"/>
</dbReference>
<name>A0A8W8LC91_MAGGI</name>
<dbReference type="CDD" id="cd03699">
    <property type="entry name" value="EF4_II"/>
    <property type="match status" value="1"/>
</dbReference>
<evidence type="ECO:0000313" key="10">
    <source>
        <dbReference type="EnsemblMetazoa" id="G27339.2:cds"/>
    </source>
</evidence>
<dbReference type="FunFam" id="2.40.30.10:FF:000015">
    <property type="entry name" value="Translation factor GUF1, mitochondrial"/>
    <property type="match status" value="1"/>
</dbReference>
<dbReference type="Pfam" id="PF00679">
    <property type="entry name" value="EFG_C"/>
    <property type="match status" value="1"/>
</dbReference>
<evidence type="ECO:0000256" key="4">
    <source>
        <dbReference type="ARBA" id="ARBA00022801"/>
    </source>
</evidence>
<dbReference type="Gene3D" id="3.30.70.870">
    <property type="entry name" value="Elongation Factor G (Translational Gtpase), domain 3"/>
    <property type="match status" value="1"/>
</dbReference>
<sequence>MYKNFSKIFKTSTTLRNVNINPNFLVPQSNIVVSKQSTWSRRRFYSTNIKKKENIDLTEFSPERIRNFCIIAHVDHGKSTLADRMLEITGVIPENQKNEQVLDKLQVERERGITVKAQSASLFYSVDGVTYLLNLVDTPGHVDFSYEVSRSLSACQGVILLVDANQGVQAQTVANMYLAIEAGLEIIPVLNKIDLKGANPALVSEQIQNLYPVSDEEILKISAKLGTGVSDVLKAVVKRIPPPPSDPMKPLKALVYDSWFDKFKGIICNIAVQDGVLLKGEKVTFHHAQKHFDIQEIGILHPEQTPTNILLSGQVGYVTANVKSSTGTLVGDTMYHKSEPVEPLPGFRPAKAMVFAGIYPIDQSQYAKLRESITKLTFNDSSVTVTQDSSAALGPGWCIGFLGLLHMDVFKQRLEQEFDANVIITAPNIPYKVKIFGAKNIKQYKGEEITILNPSKLPVQNIISHYYEPMVRATLIYPDLYIGEIQALITERRGNTENQTYLDNSRVIHKVIFPLNEILIDFFDALKSVTKGYASFDYEDHGYEETSLSKVSFTINDAEVEEMTLLCHTSKAETLCRKICARLQEAVPRQQFRVQIKGQVNQKHVCTEIVKPFRKDVTQKLYGGDVTRRNKLLAKQVEGKKKLRSLGNIQVPKDVFIKVLTQK</sequence>
<proteinExistence type="inferred from homology"/>
<dbReference type="InterPro" id="IPR027417">
    <property type="entry name" value="P-loop_NTPase"/>
</dbReference>